<keyword evidence="4" id="KW-0547">Nucleotide-binding</keyword>
<evidence type="ECO:0000256" key="4">
    <source>
        <dbReference type="ARBA" id="ARBA00022741"/>
    </source>
</evidence>
<dbReference type="CDD" id="cd03230">
    <property type="entry name" value="ABC_DR_subfamily_A"/>
    <property type="match status" value="1"/>
</dbReference>
<dbReference type="SMART" id="SM00382">
    <property type="entry name" value="AAA"/>
    <property type="match status" value="1"/>
</dbReference>
<dbReference type="GO" id="GO:0016887">
    <property type="term" value="F:ATP hydrolysis activity"/>
    <property type="evidence" value="ECO:0007669"/>
    <property type="project" value="InterPro"/>
</dbReference>
<dbReference type="PANTHER" id="PTHR42711:SF5">
    <property type="entry name" value="ABC TRANSPORTER ATP-BINDING PROTEIN NATA"/>
    <property type="match status" value="1"/>
</dbReference>
<feature type="domain" description="ABC transporter" evidence="6">
    <location>
        <begin position="2"/>
        <end position="226"/>
    </location>
</feature>
<organism evidence="7 8">
    <name type="scientific">Adhaeribacter aerolatus</name>
    <dbReference type="NCBI Taxonomy" id="670289"/>
    <lineage>
        <taxon>Bacteria</taxon>
        <taxon>Pseudomonadati</taxon>
        <taxon>Bacteroidota</taxon>
        <taxon>Cytophagia</taxon>
        <taxon>Cytophagales</taxon>
        <taxon>Hymenobacteraceae</taxon>
        <taxon>Adhaeribacter</taxon>
    </lineage>
</organism>
<evidence type="ECO:0000256" key="5">
    <source>
        <dbReference type="ARBA" id="ARBA00022840"/>
    </source>
</evidence>
<dbReference type="InterPro" id="IPR050763">
    <property type="entry name" value="ABC_transporter_ATP-binding"/>
</dbReference>
<evidence type="ECO:0000259" key="6">
    <source>
        <dbReference type="PROSITE" id="PS50893"/>
    </source>
</evidence>
<dbReference type="Proteomes" id="UP000321532">
    <property type="component" value="Unassembled WGS sequence"/>
</dbReference>
<evidence type="ECO:0000256" key="3">
    <source>
        <dbReference type="ARBA" id="ARBA00022458"/>
    </source>
</evidence>
<sequence length="245" mass="28003">MIEIRNIAKAFGKLQVLNGIDISLEKGKIYAFLGPNGSGKTTLIKSILGLTQPDKGEIFIQDENIKDNWRYKSRIGYMPQIARFPENLNMMELFRMTMDIRKTPANEEKYISYFNLEDARDKKLKNLSGGTKQKVNAVLAFMFNPDILIFDEPSVGLDPVSHLKLKDLIREERDKGKTILLTTHILSEVEELADEVIFLLEGKIYFKGTVQNLVQTQNERNLERAIAQLLLQSEKKTKKLNLKAA</sequence>
<dbReference type="OrthoDB" id="977540at2"/>
<gene>
    <name evidence="7" type="ORF">AAE02nite_26920</name>
</gene>
<dbReference type="RefSeq" id="WP_146898286.1">
    <property type="nucleotide sequence ID" value="NZ_BJYS01000019.1"/>
</dbReference>
<comment type="caution">
    <text evidence="7">The sequence shown here is derived from an EMBL/GenBank/DDBJ whole genome shotgun (WGS) entry which is preliminary data.</text>
</comment>
<dbReference type="PROSITE" id="PS50893">
    <property type="entry name" value="ABC_TRANSPORTER_2"/>
    <property type="match status" value="1"/>
</dbReference>
<dbReference type="PANTHER" id="PTHR42711">
    <property type="entry name" value="ABC TRANSPORTER ATP-BINDING PROTEIN"/>
    <property type="match status" value="1"/>
</dbReference>
<accession>A0A512AZ81</accession>
<evidence type="ECO:0000313" key="8">
    <source>
        <dbReference type="Proteomes" id="UP000321532"/>
    </source>
</evidence>
<name>A0A512AZ81_9BACT</name>
<dbReference type="InterPro" id="IPR027417">
    <property type="entry name" value="P-loop_NTPase"/>
</dbReference>
<evidence type="ECO:0000256" key="1">
    <source>
        <dbReference type="ARBA" id="ARBA00005417"/>
    </source>
</evidence>
<keyword evidence="2" id="KW-0813">Transport</keyword>
<dbReference type="EMBL" id="BJYS01000019">
    <property type="protein sequence ID" value="GEO05028.1"/>
    <property type="molecule type" value="Genomic_DNA"/>
</dbReference>
<keyword evidence="5 7" id="KW-0067">ATP-binding</keyword>
<evidence type="ECO:0000313" key="7">
    <source>
        <dbReference type="EMBL" id="GEO05028.1"/>
    </source>
</evidence>
<evidence type="ECO:0000256" key="2">
    <source>
        <dbReference type="ARBA" id="ARBA00022448"/>
    </source>
</evidence>
<dbReference type="Pfam" id="PF00005">
    <property type="entry name" value="ABC_tran"/>
    <property type="match status" value="1"/>
</dbReference>
<keyword evidence="8" id="KW-1185">Reference proteome</keyword>
<protein>
    <submittedName>
        <fullName evidence="7">ABC transporter ATP-binding protein</fullName>
    </submittedName>
</protein>
<keyword evidence="3" id="KW-0536">Nodulation</keyword>
<reference evidence="7 8" key="1">
    <citation type="submission" date="2019-07" db="EMBL/GenBank/DDBJ databases">
        <title>Whole genome shotgun sequence of Adhaeribacter aerolatus NBRC 106133.</title>
        <authorList>
            <person name="Hosoyama A."/>
            <person name="Uohara A."/>
            <person name="Ohji S."/>
            <person name="Ichikawa N."/>
        </authorList>
    </citation>
    <scope>NUCLEOTIDE SEQUENCE [LARGE SCALE GENOMIC DNA]</scope>
    <source>
        <strain evidence="7 8">NBRC 106133</strain>
    </source>
</reference>
<dbReference type="GO" id="GO:0005524">
    <property type="term" value="F:ATP binding"/>
    <property type="evidence" value="ECO:0007669"/>
    <property type="project" value="UniProtKB-KW"/>
</dbReference>
<dbReference type="SUPFAM" id="SSF52540">
    <property type="entry name" value="P-loop containing nucleoside triphosphate hydrolases"/>
    <property type="match status" value="1"/>
</dbReference>
<proteinExistence type="inferred from homology"/>
<dbReference type="InterPro" id="IPR003439">
    <property type="entry name" value="ABC_transporter-like_ATP-bd"/>
</dbReference>
<dbReference type="InterPro" id="IPR003593">
    <property type="entry name" value="AAA+_ATPase"/>
</dbReference>
<comment type="similarity">
    <text evidence="1">Belongs to the ABC transporter superfamily.</text>
</comment>
<dbReference type="Gene3D" id="3.40.50.300">
    <property type="entry name" value="P-loop containing nucleotide triphosphate hydrolases"/>
    <property type="match status" value="1"/>
</dbReference>
<dbReference type="AlphaFoldDB" id="A0A512AZ81"/>